<sequence length="350" mass="38085">MGHFGHAGALSSPLITEVGHILRSRRAVDGDDSTGGQLPVHGSVDLRCAGRMPEPATARAPARTNGGVFSRAEWNAEGGTRRGLEASLKQGTFWRVSPGWFATPDASAAVVEAVRLHGRATCLTALRSQGVWTPPHSGVHVRIAASALGITRTTSSNPRTGEVVLHRASVHQARPLEKHAVDDIGLALECALLCLPERDLVVVADSALQLRLITRSSLTALAAPLAVSAREKLKFVDARSQSGTESIVRLWLQLRGVRVTPQFHVVGVGDVDLLVGDRLVIECDSKEFHSAEWHSRNDRRRDLVLNRLGYRVLRLTYEQVMFQWPRVEATLRALLAEGSHVRGSRRRPGA</sequence>
<dbReference type="EMBL" id="WBJX01000001">
    <property type="protein sequence ID" value="KAB1639388.1"/>
    <property type="molecule type" value="Genomic_DNA"/>
</dbReference>
<proteinExistence type="predicted"/>
<evidence type="ECO:0000313" key="3">
    <source>
        <dbReference type="Proteomes" id="UP000490386"/>
    </source>
</evidence>
<dbReference type="InterPro" id="IPR011335">
    <property type="entry name" value="Restrct_endonuc-II-like"/>
</dbReference>
<dbReference type="Gene3D" id="3.40.960.10">
    <property type="entry name" value="VSR Endonuclease"/>
    <property type="match status" value="1"/>
</dbReference>
<keyword evidence="3" id="KW-1185">Reference proteome</keyword>
<gene>
    <name evidence="2" type="ORF">F8O03_03360</name>
</gene>
<evidence type="ECO:0000313" key="2">
    <source>
        <dbReference type="EMBL" id="KAB1639388.1"/>
    </source>
</evidence>
<name>A0A7J5B5D8_9MICO</name>
<dbReference type="InterPro" id="IPR049468">
    <property type="entry name" value="Restrct_endonuc-II-like_dom"/>
</dbReference>
<feature type="domain" description="Restriction endonuclease type II-like" evidence="1">
    <location>
        <begin position="248"/>
        <end position="331"/>
    </location>
</feature>
<dbReference type="SUPFAM" id="SSF52980">
    <property type="entry name" value="Restriction endonuclease-like"/>
    <property type="match status" value="1"/>
</dbReference>
<dbReference type="OrthoDB" id="4701311at2"/>
<comment type="caution">
    <text evidence="2">The sequence shown here is derived from an EMBL/GenBank/DDBJ whole genome shotgun (WGS) entry which is preliminary data.</text>
</comment>
<reference evidence="2 3" key="1">
    <citation type="submission" date="2019-09" db="EMBL/GenBank/DDBJ databases">
        <title>Phylogeny of genus Pseudoclavibacter and closely related genus.</title>
        <authorList>
            <person name="Li Y."/>
        </authorList>
    </citation>
    <scope>NUCLEOTIDE SEQUENCE [LARGE SCALE GENOMIC DNA]</scope>
    <source>
        <strain evidence="2 3">THG-MD12</strain>
    </source>
</reference>
<organism evidence="2 3">
    <name type="scientific">Pseudoclavibacter terrae</name>
    <dbReference type="NCBI Taxonomy" id="1530195"/>
    <lineage>
        <taxon>Bacteria</taxon>
        <taxon>Bacillati</taxon>
        <taxon>Actinomycetota</taxon>
        <taxon>Actinomycetes</taxon>
        <taxon>Micrococcales</taxon>
        <taxon>Microbacteriaceae</taxon>
        <taxon>Pseudoclavibacter</taxon>
    </lineage>
</organism>
<dbReference type="Proteomes" id="UP000490386">
    <property type="component" value="Unassembled WGS sequence"/>
</dbReference>
<dbReference type="Pfam" id="PF18741">
    <property type="entry name" value="MTES_1575"/>
    <property type="match status" value="1"/>
</dbReference>
<dbReference type="AlphaFoldDB" id="A0A7J5B5D8"/>
<accession>A0A7J5B5D8</accession>
<protein>
    <submittedName>
        <fullName evidence="2">DUF559 domain-containing protein</fullName>
    </submittedName>
</protein>
<evidence type="ECO:0000259" key="1">
    <source>
        <dbReference type="Pfam" id="PF18741"/>
    </source>
</evidence>